<protein>
    <recommendedName>
        <fullName evidence="3">RNase H type-1 domain-containing protein</fullName>
    </recommendedName>
</protein>
<dbReference type="Proteomes" id="UP001371456">
    <property type="component" value="Unassembled WGS sequence"/>
</dbReference>
<dbReference type="InterPro" id="IPR012337">
    <property type="entry name" value="RNaseH-like_sf"/>
</dbReference>
<proteinExistence type="predicted"/>
<sequence>MCNAVEKAKQVISSEPFKWNKPDFDWLKLNIDDCCKWNREALEEVVVSLGPTLVTLSWPVLNNMVEGKALLQGVKLCICRRFYVMVESDSQLIINMINSKTKAS</sequence>
<dbReference type="SUPFAM" id="SSF53098">
    <property type="entry name" value="Ribonuclease H-like"/>
    <property type="match status" value="1"/>
</dbReference>
<dbReference type="EMBL" id="JBANQN010000008">
    <property type="protein sequence ID" value="KAK6782271.1"/>
    <property type="molecule type" value="Genomic_DNA"/>
</dbReference>
<organism evidence="1 2">
    <name type="scientific">Solanum bulbocastanum</name>
    <name type="common">Wild potato</name>
    <dbReference type="NCBI Taxonomy" id="147425"/>
    <lineage>
        <taxon>Eukaryota</taxon>
        <taxon>Viridiplantae</taxon>
        <taxon>Streptophyta</taxon>
        <taxon>Embryophyta</taxon>
        <taxon>Tracheophyta</taxon>
        <taxon>Spermatophyta</taxon>
        <taxon>Magnoliopsida</taxon>
        <taxon>eudicotyledons</taxon>
        <taxon>Gunneridae</taxon>
        <taxon>Pentapetalae</taxon>
        <taxon>asterids</taxon>
        <taxon>lamiids</taxon>
        <taxon>Solanales</taxon>
        <taxon>Solanaceae</taxon>
        <taxon>Solanoideae</taxon>
        <taxon>Solaneae</taxon>
        <taxon>Solanum</taxon>
    </lineage>
</organism>
<comment type="caution">
    <text evidence="1">The sequence shown here is derived from an EMBL/GenBank/DDBJ whole genome shotgun (WGS) entry which is preliminary data.</text>
</comment>
<evidence type="ECO:0000313" key="1">
    <source>
        <dbReference type="EMBL" id="KAK6782271.1"/>
    </source>
</evidence>
<evidence type="ECO:0000313" key="2">
    <source>
        <dbReference type="Proteomes" id="UP001371456"/>
    </source>
</evidence>
<evidence type="ECO:0008006" key="3">
    <source>
        <dbReference type="Google" id="ProtNLM"/>
    </source>
</evidence>
<dbReference type="AlphaFoldDB" id="A0AAN8TEI0"/>
<gene>
    <name evidence="1" type="ORF">RDI58_020067</name>
</gene>
<accession>A0AAN8TEI0</accession>
<keyword evidence="2" id="KW-1185">Reference proteome</keyword>
<reference evidence="1 2" key="1">
    <citation type="submission" date="2024-02" db="EMBL/GenBank/DDBJ databases">
        <title>de novo genome assembly of Solanum bulbocastanum strain 11H21.</title>
        <authorList>
            <person name="Hosaka A.J."/>
        </authorList>
    </citation>
    <scope>NUCLEOTIDE SEQUENCE [LARGE SCALE GENOMIC DNA]</scope>
    <source>
        <tissue evidence="1">Young leaves</tissue>
    </source>
</reference>
<name>A0AAN8TEI0_SOLBU</name>